<sequence>MCNGNPEGIKGELPKEQQQVGHFIQYYTYHDVCVPIEKLNELLEAPEAALHAAQGLTPGFVVNVFQEDPHTHMVPEIIYGTGQGGHGDVVRFVESPVVGGKGAEKSQHVVDLKVEQVPLEEALRVVFDKDACSGGAGRVIGCLEGLQEKEERRIQDLFTLTCNC</sequence>
<dbReference type="Proteomes" id="UP000264820">
    <property type="component" value="Unplaced"/>
</dbReference>
<dbReference type="AlphaFoldDB" id="A0A3Q2XY69"/>
<proteinExistence type="predicted"/>
<evidence type="ECO:0000313" key="1">
    <source>
        <dbReference type="Ensembl" id="ENSHCOP00000005371.1"/>
    </source>
</evidence>
<evidence type="ECO:0000313" key="2">
    <source>
        <dbReference type="Proteomes" id="UP000264820"/>
    </source>
</evidence>
<dbReference type="GeneTree" id="ENSGT00940000180503"/>
<accession>A0A3Q2XY69</accession>
<keyword evidence="2" id="KW-1185">Reference proteome</keyword>
<protein>
    <submittedName>
        <fullName evidence="1">Uncharacterized protein</fullName>
    </submittedName>
</protein>
<organism evidence="1 2">
    <name type="scientific">Hippocampus comes</name>
    <name type="common">Tiger tail seahorse</name>
    <dbReference type="NCBI Taxonomy" id="109280"/>
    <lineage>
        <taxon>Eukaryota</taxon>
        <taxon>Metazoa</taxon>
        <taxon>Chordata</taxon>
        <taxon>Craniata</taxon>
        <taxon>Vertebrata</taxon>
        <taxon>Euteleostomi</taxon>
        <taxon>Actinopterygii</taxon>
        <taxon>Neopterygii</taxon>
        <taxon>Teleostei</taxon>
        <taxon>Neoteleostei</taxon>
        <taxon>Acanthomorphata</taxon>
        <taxon>Syngnathiaria</taxon>
        <taxon>Syngnathiformes</taxon>
        <taxon>Syngnathoidei</taxon>
        <taxon>Syngnathidae</taxon>
        <taxon>Hippocampus</taxon>
    </lineage>
</organism>
<reference evidence="1" key="1">
    <citation type="submission" date="2025-08" db="UniProtKB">
        <authorList>
            <consortium name="Ensembl"/>
        </authorList>
    </citation>
    <scope>IDENTIFICATION</scope>
</reference>
<dbReference type="Ensembl" id="ENSHCOT00000005477.1">
    <property type="protein sequence ID" value="ENSHCOP00000005371.1"/>
    <property type="gene ID" value="ENSHCOG00000007038.1"/>
</dbReference>
<name>A0A3Q2XY69_HIPCM</name>
<reference evidence="1" key="2">
    <citation type="submission" date="2025-09" db="UniProtKB">
        <authorList>
            <consortium name="Ensembl"/>
        </authorList>
    </citation>
    <scope>IDENTIFICATION</scope>
</reference>